<reference evidence="2 3" key="1">
    <citation type="journal article" date="2019" name="Int. J. Syst. Evol. Microbiol.">
        <title>The Global Catalogue of Microorganisms (GCM) 10K type strain sequencing project: providing services to taxonomists for standard genome sequencing and annotation.</title>
        <authorList>
            <consortium name="The Broad Institute Genomics Platform"/>
            <consortium name="The Broad Institute Genome Sequencing Center for Infectious Disease"/>
            <person name="Wu L."/>
            <person name="Ma J."/>
        </authorList>
    </citation>
    <scope>NUCLEOTIDE SEQUENCE [LARGE SCALE GENOMIC DNA]</scope>
    <source>
        <strain evidence="2 3">JCM 13476</strain>
    </source>
</reference>
<dbReference type="InterPro" id="IPR002539">
    <property type="entry name" value="MaoC-like_dom"/>
</dbReference>
<name>A0ABN0XZI8_9CAUL</name>
<dbReference type="InterPro" id="IPR029069">
    <property type="entry name" value="HotDog_dom_sf"/>
</dbReference>
<dbReference type="SUPFAM" id="SSF54637">
    <property type="entry name" value="Thioesterase/thiol ester dehydrase-isomerase"/>
    <property type="match status" value="1"/>
</dbReference>
<evidence type="ECO:0000313" key="2">
    <source>
        <dbReference type="EMBL" id="GAA0377801.1"/>
    </source>
</evidence>
<evidence type="ECO:0000313" key="3">
    <source>
        <dbReference type="Proteomes" id="UP001500791"/>
    </source>
</evidence>
<dbReference type="EMBL" id="BAAAEJ010000001">
    <property type="protein sequence ID" value="GAA0377801.1"/>
    <property type="molecule type" value="Genomic_DNA"/>
</dbReference>
<dbReference type="Proteomes" id="UP001500791">
    <property type="component" value="Unassembled WGS sequence"/>
</dbReference>
<proteinExistence type="predicted"/>
<accession>A0ABN0XZI8</accession>
<gene>
    <name evidence="2" type="ORF">GCM10009093_01160</name>
</gene>
<dbReference type="RefSeq" id="WP_167178923.1">
    <property type="nucleotide sequence ID" value="NZ_BAAAEJ010000001.1"/>
</dbReference>
<protein>
    <submittedName>
        <fullName evidence="2">MaoC family dehydratase</fullName>
    </submittedName>
</protein>
<comment type="caution">
    <text evidence="2">The sequence shown here is derived from an EMBL/GenBank/DDBJ whole genome shotgun (WGS) entry which is preliminary data.</text>
</comment>
<feature type="domain" description="MaoC-like" evidence="1">
    <location>
        <begin position="15"/>
        <end position="131"/>
    </location>
</feature>
<dbReference type="PANTHER" id="PTHR42993">
    <property type="entry name" value="MAOC-LIKE DEHYDRATASE DOMAIN-CONTAINING PROTEIN"/>
    <property type="match status" value="1"/>
</dbReference>
<dbReference type="Gene3D" id="3.10.129.10">
    <property type="entry name" value="Hotdog Thioesterase"/>
    <property type="match status" value="1"/>
</dbReference>
<dbReference type="CDD" id="cd03450">
    <property type="entry name" value="NodN"/>
    <property type="match status" value="1"/>
</dbReference>
<keyword evidence="3" id="KW-1185">Reference proteome</keyword>
<evidence type="ECO:0000259" key="1">
    <source>
        <dbReference type="Pfam" id="PF01575"/>
    </source>
</evidence>
<dbReference type="InterPro" id="IPR039375">
    <property type="entry name" value="NodN-like"/>
</dbReference>
<dbReference type="PANTHER" id="PTHR42993:SF1">
    <property type="entry name" value="MAOC-LIKE DEHYDRATASE DOMAIN-CONTAINING PROTEIN"/>
    <property type="match status" value="1"/>
</dbReference>
<dbReference type="Pfam" id="PF01575">
    <property type="entry name" value="MaoC_dehydratas"/>
    <property type="match status" value="1"/>
</dbReference>
<organism evidence="2 3">
    <name type="scientific">Brevundimonas terrae</name>
    <dbReference type="NCBI Taxonomy" id="363631"/>
    <lineage>
        <taxon>Bacteria</taxon>
        <taxon>Pseudomonadati</taxon>
        <taxon>Pseudomonadota</taxon>
        <taxon>Alphaproteobacteria</taxon>
        <taxon>Caulobacterales</taxon>
        <taxon>Caulobacteraceae</taxon>
        <taxon>Brevundimonas</taxon>
    </lineage>
</organism>
<sequence length="155" mass="16528">MGVVFDTPEALLGAEGRDLGHTDWLSVEQDRVTRFGETTGDMQWIHVDPARAKDGPFGGTIAHGYLTLALVNAFMPDLITVNGVSSGLNIGLDKVRFLAPVKVGSRIRGAGVISKIEQKGTGVQVTVDVTVEIEGHDKPACIASTISRYLPEQDA</sequence>